<dbReference type="InterPro" id="IPR012340">
    <property type="entry name" value="NA-bd_OB-fold"/>
</dbReference>
<dbReference type="AlphaFoldDB" id="A0A251V4L6"/>
<keyword evidence="2" id="KW-1185">Reference proteome</keyword>
<sequence length="96" mass="10786">MEDDRENPIQITLWPEKCDLIGNETIPGDILAITSTLVTDFQGSKQLESTNATTIVVNPTFPEIQHHVDRYSILPIVGISIPRQTLLYRLLMLILG</sequence>
<dbReference type="SUPFAM" id="SSF50249">
    <property type="entry name" value="Nucleic acid-binding proteins"/>
    <property type="match status" value="1"/>
</dbReference>
<gene>
    <name evidence="1" type="ORF">HannXRQ_Chr03g0065831</name>
</gene>
<protein>
    <submittedName>
        <fullName evidence="1">Putative nucleic acid-binding, OB-fold protein</fullName>
    </submittedName>
</protein>
<dbReference type="Proteomes" id="UP000215914">
    <property type="component" value="Chromosome 3"/>
</dbReference>
<evidence type="ECO:0000313" key="1">
    <source>
        <dbReference type="EMBL" id="OTG30557.1"/>
    </source>
</evidence>
<dbReference type="EMBL" id="CM007892">
    <property type="protein sequence ID" value="OTG30557.1"/>
    <property type="molecule type" value="Genomic_DNA"/>
</dbReference>
<dbReference type="InParanoid" id="A0A251V4L6"/>
<name>A0A251V4L6_HELAN</name>
<evidence type="ECO:0000313" key="2">
    <source>
        <dbReference type="Proteomes" id="UP000215914"/>
    </source>
</evidence>
<accession>A0A251V4L6</accession>
<dbReference type="Gene3D" id="2.40.50.140">
    <property type="entry name" value="Nucleic acid-binding proteins"/>
    <property type="match status" value="1"/>
</dbReference>
<reference evidence="2" key="1">
    <citation type="journal article" date="2017" name="Nature">
        <title>The sunflower genome provides insights into oil metabolism, flowering and Asterid evolution.</title>
        <authorList>
            <person name="Badouin H."/>
            <person name="Gouzy J."/>
            <person name="Grassa C.J."/>
            <person name="Murat F."/>
            <person name="Staton S.E."/>
            <person name="Cottret L."/>
            <person name="Lelandais-Briere C."/>
            <person name="Owens G.L."/>
            <person name="Carrere S."/>
            <person name="Mayjonade B."/>
            <person name="Legrand L."/>
            <person name="Gill N."/>
            <person name="Kane N.C."/>
            <person name="Bowers J.E."/>
            <person name="Hubner S."/>
            <person name="Bellec A."/>
            <person name="Berard A."/>
            <person name="Berges H."/>
            <person name="Blanchet N."/>
            <person name="Boniface M.C."/>
            <person name="Brunel D."/>
            <person name="Catrice O."/>
            <person name="Chaidir N."/>
            <person name="Claudel C."/>
            <person name="Donnadieu C."/>
            <person name="Faraut T."/>
            <person name="Fievet G."/>
            <person name="Helmstetter N."/>
            <person name="King M."/>
            <person name="Knapp S.J."/>
            <person name="Lai Z."/>
            <person name="Le Paslier M.C."/>
            <person name="Lippi Y."/>
            <person name="Lorenzon L."/>
            <person name="Mandel J.R."/>
            <person name="Marage G."/>
            <person name="Marchand G."/>
            <person name="Marquand E."/>
            <person name="Bret-Mestries E."/>
            <person name="Morien E."/>
            <person name="Nambeesan S."/>
            <person name="Nguyen T."/>
            <person name="Pegot-Espagnet P."/>
            <person name="Pouilly N."/>
            <person name="Raftis F."/>
            <person name="Sallet E."/>
            <person name="Schiex T."/>
            <person name="Thomas J."/>
            <person name="Vandecasteele C."/>
            <person name="Vares D."/>
            <person name="Vear F."/>
            <person name="Vautrin S."/>
            <person name="Crespi M."/>
            <person name="Mangin B."/>
            <person name="Burke J.M."/>
            <person name="Salse J."/>
            <person name="Munos S."/>
            <person name="Vincourt P."/>
            <person name="Rieseberg L.H."/>
            <person name="Langlade N.B."/>
        </authorList>
    </citation>
    <scope>NUCLEOTIDE SEQUENCE [LARGE SCALE GENOMIC DNA]</scope>
    <source>
        <strain evidence="2">cv. SF193</strain>
    </source>
</reference>
<proteinExistence type="predicted"/>
<organism evidence="1 2">
    <name type="scientific">Helianthus annuus</name>
    <name type="common">Common sunflower</name>
    <dbReference type="NCBI Taxonomy" id="4232"/>
    <lineage>
        <taxon>Eukaryota</taxon>
        <taxon>Viridiplantae</taxon>
        <taxon>Streptophyta</taxon>
        <taxon>Embryophyta</taxon>
        <taxon>Tracheophyta</taxon>
        <taxon>Spermatophyta</taxon>
        <taxon>Magnoliopsida</taxon>
        <taxon>eudicotyledons</taxon>
        <taxon>Gunneridae</taxon>
        <taxon>Pentapetalae</taxon>
        <taxon>asterids</taxon>
        <taxon>campanulids</taxon>
        <taxon>Asterales</taxon>
        <taxon>Asteraceae</taxon>
        <taxon>Asteroideae</taxon>
        <taxon>Heliantheae alliance</taxon>
        <taxon>Heliantheae</taxon>
        <taxon>Helianthus</taxon>
    </lineage>
</organism>